<dbReference type="InterPro" id="IPR036388">
    <property type="entry name" value="WH-like_DNA-bd_sf"/>
</dbReference>
<dbReference type="PANTHER" id="PTHR30363:SF4">
    <property type="entry name" value="GLYCEROL-3-PHOSPHATE REGULON REPRESSOR"/>
    <property type="match status" value="1"/>
</dbReference>
<name>A0A2S7IRA8_9BACT</name>
<dbReference type="Pfam" id="PF08220">
    <property type="entry name" value="HTH_DeoR"/>
    <property type="match status" value="1"/>
</dbReference>
<dbReference type="SMART" id="SM00420">
    <property type="entry name" value="HTH_DEOR"/>
    <property type="match status" value="1"/>
</dbReference>
<dbReference type="Gene3D" id="3.40.50.1360">
    <property type="match status" value="1"/>
</dbReference>
<dbReference type="InterPro" id="IPR050313">
    <property type="entry name" value="Carb_Metab_HTH_regulators"/>
</dbReference>
<dbReference type="GO" id="GO:0003700">
    <property type="term" value="F:DNA-binding transcription factor activity"/>
    <property type="evidence" value="ECO:0007669"/>
    <property type="project" value="InterPro"/>
</dbReference>
<dbReference type="SUPFAM" id="SSF46785">
    <property type="entry name" value="Winged helix' DNA-binding domain"/>
    <property type="match status" value="1"/>
</dbReference>
<gene>
    <name evidence="6" type="ORF">C5O19_11700</name>
</gene>
<dbReference type="InterPro" id="IPR001034">
    <property type="entry name" value="DeoR_HTH"/>
</dbReference>
<feature type="domain" description="HTH deoR-type" evidence="5">
    <location>
        <begin position="12"/>
        <end position="67"/>
    </location>
</feature>
<dbReference type="Gene3D" id="1.10.10.10">
    <property type="entry name" value="Winged helix-like DNA-binding domain superfamily/Winged helix DNA-binding domain"/>
    <property type="match status" value="1"/>
</dbReference>
<dbReference type="SMART" id="SM01134">
    <property type="entry name" value="DeoRC"/>
    <property type="match status" value="1"/>
</dbReference>
<dbReference type="InterPro" id="IPR014036">
    <property type="entry name" value="DeoR-like_C"/>
</dbReference>
<evidence type="ECO:0000256" key="2">
    <source>
        <dbReference type="ARBA" id="ARBA00023015"/>
    </source>
</evidence>
<keyword evidence="1" id="KW-0678">Repressor</keyword>
<dbReference type="PRINTS" id="PR00037">
    <property type="entry name" value="HTHLACR"/>
</dbReference>
<dbReference type="GO" id="GO:0003677">
    <property type="term" value="F:DNA binding"/>
    <property type="evidence" value="ECO:0007669"/>
    <property type="project" value="UniProtKB-KW"/>
</dbReference>
<dbReference type="EMBL" id="PTRA01000001">
    <property type="protein sequence ID" value="PQA60247.1"/>
    <property type="molecule type" value="Genomic_DNA"/>
</dbReference>
<keyword evidence="4" id="KW-0804">Transcription</keyword>
<evidence type="ECO:0000313" key="7">
    <source>
        <dbReference type="Proteomes" id="UP000239590"/>
    </source>
</evidence>
<dbReference type="SUPFAM" id="SSF100950">
    <property type="entry name" value="NagB/RpiA/CoA transferase-like"/>
    <property type="match status" value="1"/>
</dbReference>
<keyword evidence="3" id="KW-0238">DNA-binding</keyword>
<organism evidence="6 7">
    <name type="scientific">Siphonobacter curvatus</name>
    <dbReference type="NCBI Taxonomy" id="2094562"/>
    <lineage>
        <taxon>Bacteria</taxon>
        <taxon>Pseudomonadati</taxon>
        <taxon>Bacteroidota</taxon>
        <taxon>Cytophagia</taxon>
        <taxon>Cytophagales</taxon>
        <taxon>Cytophagaceae</taxon>
        <taxon>Siphonobacter</taxon>
    </lineage>
</organism>
<keyword evidence="7" id="KW-1185">Reference proteome</keyword>
<proteinExistence type="predicted"/>
<evidence type="ECO:0000256" key="4">
    <source>
        <dbReference type="ARBA" id="ARBA00023163"/>
    </source>
</evidence>
<sequence>MRYKTKKNEMLREERLQYILQKLTQHQRVSSVELSQELKVSDDTVRRDLNELAEEGLLKKVHGGAIPSVPRAPAPLKMTERIAYAQHEKEEIARKATALFKDGQTIILDNGSTNMVIAQRLPTDLNAQIFTNSLAIAQILSEHPSVEVHLMGGWVYKRAQVTLGAGVMHTLEQLRPDFCIVGVCSIHHELGVTTPYWEEALLKQKMVEVSQKVIATAWRDKFDTADTCRVCPYEALDLLITSSAMTTEQLEPYHHKGVEIW</sequence>
<dbReference type="AlphaFoldDB" id="A0A2S7IRA8"/>
<evidence type="ECO:0000259" key="5">
    <source>
        <dbReference type="PROSITE" id="PS51000"/>
    </source>
</evidence>
<accession>A0A2S7IRA8</accession>
<protein>
    <submittedName>
        <fullName evidence="6">DeoR family transcriptional regulator</fullName>
    </submittedName>
</protein>
<evidence type="ECO:0000256" key="3">
    <source>
        <dbReference type="ARBA" id="ARBA00023125"/>
    </source>
</evidence>
<dbReference type="Pfam" id="PF00455">
    <property type="entry name" value="DeoRC"/>
    <property type="match status" value="1"/>
</dbReference>
<comment type="caution">
    <text evidence="6">The sequence shown here is derived from an EMBL/GenBank/DDBJ whole genome shotgun (WGS) entry which is preliminary data.</text>
</comment>
<dbReference type="PANTHER" id="PTHR30363">
    <property type="entry name" value="HTH-TYPE TRANSCRIPTIONAL REGULATOR SRLR-RELATED"/>
    <property type="match status" value="1"/>
</dbReference>
<reference evidence="7" key="1">
    <citation type="submission" date="2018-02" db="EMBL/GenBank/DDBJ databases">
        <title>Genome sequencing of Solimonas sp. HR-BB.</title>
        <authorList>
            <person name="Lee Y."/>
            <person name="Jeon C.O."/>
        </authorList>
    </citation>
    <scope>NUCLEOTIDE SEQUENCE [LARGE SCALE GENOMIC DNA]</scope>
    <source>
        <strain evidence="7">HR-U</strain>
    </source>
</reference>
<dbReference type="InterPro" id="IPR037171">
    <property type="entry name" value="NagB/RpiA_transferase-like"/>
</dbReference>
<dbReference type="PROSITE" id="PS00894">
    <property type="entry name" value="HTH_DEOR_1"/>
    <property type="match status" value="1"/>
</dbReference>
<keyword evidence="2" id="KW-0805">Transcription regulation</keyword>
<dbReference type="InterPro" id="IPR036390">
    <property type="entry name" value="WH_DNA-bd_sf"/>
</dbReference>
<evidence type="ECO:0000313" key="6">
    <source>
        <dbReference type="EMBL" id="PQA60247.1"/>
    </source>
</evidence>
<dbReference type="InterPro" id="IPR018356">
    <property type="entry name" value="Tscrpt_reg_HTH_DeoR_CS"/>
</dbReference>
<dbReference type="PROSITE" id="PS51000">
    <property type="entry name" value="HTH_DEOR_2"/>
    <property type="match status" value="1"/>
</dbReference>
<dbReference type="Proteomes" id="UP000239590">
    <property type="component" value="Unassembled WGS sequence"/>
</dbReference>
<evidence type="ECO:0000256" key="1">
    <source>
        <dbReference type="ARBA" id="ARBA00022491"/>
    </source>
</evidence>